<evidence type="ECO:0000256" key="5">
    <source>
        <dbReference type="ARBA" id="ARBA00023717"/>
    </source>
</evidence>
<dbReference type="PANTHER" id="PTHR11941:SF54">
    <property type="entry name" value="ENOYL-COA HYDRATASE, MITOCHONDRIAL"/>
    <property type="match status" value="1"/>
</dbReference>
<evidence type="ECO:0000313" key="7">
    <source>
        <dbReference type="EMBL" id="MDI2098711.1"/>
    </source>
</evidence>
<dbReference type="InterPro" id="IPR001753">
    <property type="entry name" value="Enoyl-CoA_hydra/iso"/>
</dbReference>
<dbReference type="EC" id="4.2.1.17" evidence="2"/>
<dbReference type="PANTHER" id="PTHR11941">
    <property type="entry name" value="ENOYL-COA HYDRATASE-RELATED"/>
    <property type="match status" value="1"/>
</dbReference>
<dbReference type="Proteomes" id="UP001321506">
    <property type="component" value="Unassembled WGS sequence"/>
</dbReference>
<dbReference type="PROSITE" id="PS00166">
    <property type="entry name" value="ENOYL_COA_HYDRATASE"/>
    <property type="match status" value="1"/>
</dbReference>
<name>A0AAW6T7M9_9MICO</name>
<evidence type="ECO:0000256" key="4">
    <source>
        <dbReference type="ARBA" id="ARBA00023709"/>
    </source>
</evidence>
<comment type="caution">
    <text evidence="7">The sequence shown here is derived from an EMBL/GenBank/DDBJ whole genome shotgun (WGS) entry which is preliminary data.</text>
</comment>
<dbReference type="Gene3D" id="1.10.12.10">
    <property type="entry name" value="Lyase 2-enoyl-coa Hydratase, Chain A, domain 2"/>
    <property type="match status" value="1"/>
</dbReference>
<dbReference type="InterPro" id="IPR014748">
    <property type="entry name" value="Enoyl-CoA_hydra_C"/>
</dbReference>
<dbReference type="Gene3D" id="3.90.226.10">
    <property type="entry name" value="2-enoyl-CoA Hydratase, Chain A, domain 1"/>
    <property type="match status" value="1"/>
</dbReference>
<dbReference type="SUPFAM" id="SSF52096">
    <property type="entry name" value="ClpP/crotonase"/>
    <property type="match status" value="1"/>
</dbReference>
<dbReference type="GO" id="GO:0006635">
    <property type="term" value="P:fatty acid beta-oxidation"/>
    <property type="evidence" value="ECO:0007669"/>
    <property type="project" value="TreeGrafter"/>
</dbReference>
<proteinExistence type="inferred from homology"/>
<dbReference type="EMBL" id="JASATX010000002">
    <property type="protein sequence ID" value="MDI2098711.1"/>
    <property type="molecule type" value="Genomic_DNA"/>
</dbReference>
<evidence type="ECO:0000256" key="1">
    <source>
        <dbReference type="ARBA" id="ARBA00005254"/>
    </source>
</evidence>
<gene>
    <name evidence="7" type="ORF">QF206_07000</name>
</gene>
<dbReference type="RefSeq" id="WP_281488489.1">
    <property type="nucleotide sequence ID" value="NZ_JASATX010000002.1"/>
</dbReference>
<sequence>MREFQTLQTVTDAGILLVTINRPAARNALDQLAQRELRELLRTASDDDEVRGLVITGAGDAAFVSGADIGELRDRDLLSGLRGDAQQLFSEVQAFEKPTVAAINGHALGGGCELALACDLRIAVEHAKIGLPEVGLGIIPGAGGTQRLARHIGVGRAVDMILTGRLLSADEARDAGLVSDVVPRDRLLARSTEIMRGILSKAPLAVRLAKLVTRSALDVDERTGLMIERLAQALLYTTDDKREGTTAFMERRKPGFSGR</sequence>
<accession>A0AAW6T7M9</accession>
<dbReference type="FunFam" id="3.90.226.10:FF:000009">
    <property type="entry name" value="Carnitinyl-CoA dehydratase"/>
    <property type="match status" value="1"/>
</dbReference>
<dbReference type="AlphaFoldDB" id="A0AAW6T7M9"/>
<dbReference type="GO" id="GO:0004300">
    <property type="term" value="F:enoyl-CoA hydratase activity"/>
    <property type="evidence" value="ECO:0007669"/>
    <property type="project" value="UniProtKB-EC"/>
</dbReference>
<reference evidence="7 8" key="1">
    <citation type="submission" date="2023-04" db="EMBL/GenBank/DDBJ databases">
        <title>Klugiella caeni sp. nov. isolated from the sludge of biochemical tank.</title>
        <authorList>
            <person name="Geng K."/>
        </authorList>
    </citation>
    <scope>NUCLEOTIDE SEQUENCE [LARGE SCALE GENOMIC DNA]</scope>
    <source>
        <strain evidence="7 8">YN-L-19</strain>
    </source>
</reference>
<comment type="catalytic activity">
    <reaction evidence="4">
        <text>a (3S)-3-hydroxyacyl-CoA = a (2E)-enoyl-CoA + H2O</text>
        <dbReference type="Rhea" id="RHEA:16105"/>
        <dbReference type="ChEBI" id="CHEBI:15377"/>
        <dbReference type="ChEBI" id="CHEBI:57318"/>
        <dbReference type="ChEBI" id="CHEBI:58856"/>
        <dbReference type="EC" id="4.2.1.17"/>
    </reaction>
</comment>
<organism evidence="7 8">
    <name type="scientific">Ruicaihuangia caeni</name>
    <dbReference type="NCBI Taxonomy" id="3042517"/>
    <lineage>
        <taxon>Bacteria</taxon>
        <taxon>Bacillati</taxon>
        <taxon>Actinomycetota</taxon>
        <taxon>Actinomycetes</taxon>
        <taxon>Micrococcales</taxon>
        <taxon>Microbacteriaceae</taxon>
        <taxon>Ruicaihuangia</taxon>
    </lineage>
</organism>
<dbReference type="Pfam" id="PF00378">
    <property type="entry name" value="ECH_1"/>
    <property type="match status" value="1"/>
</dbReference>
<evidence type="ECO:0000256" key="2">
    <source>
        <dbReference type="ARBA" id="ARBA00012076"/>
    </source>
</evidence>
<evidence type="ECO:0000313" key="8">
    <source>
        <dbReference type="Proteomes" id="UP001321506"/>
    </source>
</evidence>
<dbReference type="InterPro" id="IPR018376">
    <property type="entry name" value="Enoyl-CoA_hyd/isom_CS"/>
</dbReference>
<dbReference type="FunFam" id="1.10.12.10:FF:000001">
    <property type="entry name" value="Probable enoyl-CoA hydratase, mitochondrial"/>
    <property type="match status" value="1"/>
</dbReference>
<evidence type="ECO:0000256" key="6">
    <source>
        <dbReference type="RuleBase" id="RU003707"/>
    </source>
</evidence>
<dbReference type="CDD" id="cd06558">
    <property type="entry name" value="crotonase-like"/>
    <property type="match status" value="1"/>
</dbReference>
<keyword evidence="3" id="KW-0456">Lyase</keyword>
<comment type="similarity">
    <text evidence="1 6">Belongs to the enoyl-CoA hydratase/isomerase family.</text>
</comment>
<keyword evidence="8" id="KW-1185">Reference proteome</keyword>
<protein>
    <recommendedName>
        <fullName evidence="2">enoyl-CoA hydratase</fullName>
        <ecNumber evidence="2">4.2.1.17</ecNumber>
    </recommendedName>
</protein>
<dbReference type="InterPro" id="IPR029045">
    <property type="entry name" value="ClpP/crotonase-like_dom_sf"/>
</dbReference>
<comment type="catalytic activity">
    <reaction evidence="5">
        <text>a 4-saturated-(3S)-3-hydroxyacyl-CoA = a (3E)-enoyl-CoA + H2O</text>
        <dbReference type="Rhea" id="RHEA:20724"/>
        <dbReference type="ChEBI" id="CHEBI:15377"/>
        <dbReference type="ChEBI" id="CHEBI:58521"/>
        <dbReference type="ChEBI" id="CHEBI:137480"/>
        <dbReference type="EC" id="4.2.1.17"/>
    </reaction>
</comment>
<evidence type="ECO:0000256" key="3">
    <source>
        <dbReference type="ARBA" id="ARBA00023239"/>
    </source>
</evidence>